<accession>A0A2P6TZD4</accession>
<dbReference type="OrthoDB" id="10683012at2759"/>
<comment type="caution">
    <text evidence="2">The sequence shown here is derived from an EMBL/GenBank/DDBJ whole genome shotgun (WGS) entry which is preliminary data.</text>
</comment>
<dbReference type="AlphaFoldDB" id="A0A2P6TZD4"/>
<feature type="signal peptide" evidence="1">
    <location>
        <begin position="1"/>
        <end position="22"/>
    </location>
</feature>
<reference evidence="2 3" key="1">
    <citation type="journal article" date="2018" name="Plant J.">
        <title>Genome sequences of Chlorella sorokiniana UTEX 1602 and Micractinium conductrix SAG 241.80: implications to maltose excretion by a green alga.</title>
        <authorList>
            <person name="Arriola M.B."/>
            <person name="Velmurugan N."/>
            <person name="Zhang Y."/>
            <person name="Plunkett M.H."/>
            <person name="Hondzo H."/>
            <person name="Barney B.M."/>
        </authorList>
    </citation>
    <scope>NUCLEOTIDE SEQUENCE [LARGE SCALE GENOMIC DNA]</scope>
    <source>
        <strain evidence="3">UTEX 1602</strain>
    </source>
</reference>
<keyword evidence="3" id="KW-1185">Reference proteome</keyword>
<organism evidence="2 3">
    <name type="scientific">Chlorella sorokiniana</name>
    <name type="common">Freshwater green alga</name>
    <dbReference type="NCBI Taxonomy" id="3076"/>
    <lineage>
        <taxon>Eukaryota</taxon>
        <taxon>Viridiplantae</taxon>
        <taxon>Chlorophyta</taxon>
        <taxon>core chlorophytes</taxon>
        <taxon>Trebouxiophyceae</taxon>
        <taxon>Chlorellales</taxon>
        <taxon>Chlorellaceae</taxon>
        <taxon>Chlorella clade</taxon>
        <taxon>Chlorella</taxon>
    </lineage>
</organism>
<name>A0A2P6TZD4_CHLSO</name>
<proteinExistence type="predicted"/>
<gene>
    <name evidence="2" type="ORF">C2E21_2634</name>
</gene>
<sequence length="157" mass="16778">MHSKAVLLVAGVLVASCGPTSAARMPSEAPLRGARKLLQSGAYVCVRPLNILPGDFLDTAALVHCYLQQGSGTAPAWSIAYSKEGTHAEFDTDHSKRQCHAVQGASLKAVQDASYFQIRHGPWGVADYEILDNNCCHFVDQILLDAGSSGVESYFPS</sequence>
<dbReference type="PROSITE" id="PS51257">
    <property type="entry name" value="PROKAR_LIPOPROTEIN"/>
    <property type="match status" value="1"/>
</dbReference>
<dbReference type="EMBL" id="LHPG02000004">
    <property type="protein sequence ID" value="PRW59427.1"/>
    <property type="molecule type" value="Genomic_DNA"/>
</dbReference>
<evidence type="ECO:0000256" key="1">
    <source>
        <dbReference type="SAM" id="SignalP"/>
    </source>
</evidence>
<dbReference type="Proteomes" id="UP000239899">
    <property type="component" value="Unassembled WGS sequence"/>
</dbReference>
<keyword evidence="1" id="KW-0732">Signal</keyword>
<evidence type="ECO:0000313" key="2">
    <source>
        <dbReference type="EMBL" id="PRW59427.1"/>
    </source>
</evidence>
<protein>
    <submittedName>
        <fullName evidence="2">Uncharacterized protein</fullName>
    </submittedName>
</protein>
<feature type="chain" id="PRO_5015122801" evidence="1">
    <location>
        <begin position="23"/>
        <end position="157"/>
    </location>
</feature>
<evidence type="ECO:0000313" key="3">
    <source>
        <dbReference type="Proteomes" id="UP000239899"/>
    </source>
</evidence>